<protein>
    <submittedName>
        <fullName evidence="2">DUF362 domain-containing protein</fullName>
    </submittedName>
</protein>
<dbReference type="EMBL" id="VUMD01000007">
    <property type="protein sequence ID" value="MSS36801.1"/>
    <property type="molecule type" value="Genomic_DNA"/>
</dbReference>
<evidence type="ECO:0000259" key="1">
    <source>
        <dbReference type="Pfam" id="PF04015"/>
    </source>
</evidence>
<evidence type="ECO:0000313" key="2">
    <source>
        <dbReference type="EMBL" id="MSS36801.1"/>
    </source>
</evidence>
<accession>A0A7X2NLB6</accession>
<dbReference type="RefSeq" id="WP_154472241.1">
    <property type="nucleotide sequence ID" value="NZ_VUMD01000007.1"/>
</dbReference>
<name>A0A7X2NLB6_9CLOT</name>
<sequence>MIYIEKRDVYKYPSKSDFFSPSVLYPEYLWGQDSISKIENPIYDMVRQVFVGMKMDLEHYGTAEWNPLGEIIQLGDTVLLKPNMVMHQNHVKSFGTDCLITHPSIVRAVLDYVLIALKGTGKIIVGDAPLQTCDFETLVEEQGYNVIQQFYKQRNVEFTLADFRLVKSKTVWGQVKTIYYDETNRGCHPVNLGAYSAHCEKNAVSKRYRVTKYDPAHMQSHHNEERHEYLISNYILQADVIINLPKPKTHRKAGMTGALKNLIGINGNKDWLPHHTKGSVEEGGDEYYHKNCFKQIAGNIDEIMIKKSQKDKTLSVQCMRFLRKGSSFLSKVIAKDPFYEGSWYGNDTIWRTIVDLNRILLYADKQGQITEGKQQRRLLILGDMVISGEGEGPLIPEEKPIGIIAGSKDPVIFDTVAATLMGFDFKKIPSIRNAYFIKCLKLTVCDFQFEIYSNKNEWNKIAIKDLQTMNPFRFKASKGWMNHIEL</sequence>
<gene>
    <name evidence="2" type="ORF">FYJ39_09505</name>
</gene>
<reference evidence="2 3" key="1">
    <citation type="submission" date="2019-08" db="EMBL/GenBank/DDBJ databases">
        <title>In-depth cultivation of the pig gut microbiome towards novel bacterial diversity and tailored functional studies.</title>
        <authorList>
            <person name="Wylensek D."/>
            <person name="Hitch T.C.A."/>
            <person name="Clavel T."/>
        </authorList>
    </citation>
    <scope>NUCLEOTIDE SEQUENCE [LARGE SCALE GENOMIC DNA]</scope>
    <source>
        <strain evidence="2 3">WCA-389-WT-23D1</strain>
    </source>
</reference>
<proteinExistence type="predicted"/>
<feature type="domain" description="DUF362" evidence="1">
    <location>
        <begin position="78"/>
        <end position="176"/>
    </location>
</feature>
<dbReference type="AlphaFoldDB" id="A0A7X2NLB6"/>
<dbReference type="InterPro" id="IPR007160">
    <property type="entry name" value="DUF362"/>
</dbReference>
<dbReference type="Pfam" id="PF04015">
    <property type="entry name" value="DUF362"/>
    <property type="match status" value="2"/>
</dbReference>
<comment type="caution">
    <text evidence="2">The sequence shown here is derived from an EMBL/GenBank/DDBJ whole genome shotgun (WGS) entry which is preliminary data.</text>
</comment>
<evidence type="ECO:0000313" key="3">
    <source>
        <dbReference type="Proteomes" id="UP000429958"/>
    </source>
</evidence>
<feature type="domain" description="DUF362" evidence="1">
    <location>
        <begin position="205"/>
        <end position="418"/>
    </location>
</feature>
<keyword evidence="3" id="KW-1185">Reference proteome</keyword>
<dbReference type="Proteomes" id="UP000429958">
    <property type="component" value="Unassembled WGS sequence"/>
</dbReference>
<organism evidence="2 3">
    <name type="scientific">Clostridium porci</name>
    <dbReference type="NCBI Taxonomy" id="2605778"/>
    <lineage>
        <taxon>Bacteria</taxon>
        <taxon>Bacillati</taxon>
        <taxon>Bacillota</taxon>
        <taxon>Clostridia</taxon>
        <taxon>Eubacteriales</taxon>
        <taxon>Clostridiaceae</taxon>
        <taxon>Clostridium</taxon>
    </lineage>
</organism>